<organism evidence="1 2">
    <name type="scientific">Cirrhinus molitorella</name>
    <name type="common">mud carp</name>
    <dbReference type="NCBI Taxonomy" id="172907"/>
    <lineage>
        <taxon>Eukaryota</taxon>
        <taxon>Metazoa</taxon>
        <taxon>Chordata</taxon>
        <taxon>Craniata</taxon>
        <taxon>Vertebrata</taxon>
        <taxon>Euteleostomi</taxon>
        <taxon>Actinopterygii</taxon>
        <taxon>Neopterygii</taxon>
        <taxon>Teleostei</taxon>
        <taxon>Ostariophysi</taxon>
        <taxon>Cypriniformes</taxon>
        <taxon>Cyprinidae</taxon>
        <taxon>Labeoninae</taxon>
        <taxon>Labeonini</taxon>
        <taxon>Cirrhinus</taxon>
    </lineage>
</organism>
<reference evidence="1 2" key="1">
    <citation type="submission" date="2023-09" db="EMBL/GenBank/DDBJ databases">
        <authorList>
            <person name="Wang M."/>
        </authorList>
    </citation>
    <scope>NUCLEOTIDE SEQUENCE [LARGE SCALE GENOMIC DNA]</scope>
    <source>
        <strain evidence="1">GT-2023</strain>
        <tissue evidence="1">Liver</tissue>
    </source>
</reference>
<dbReference type="Proteomes" id="UP001558613">
    <property type="component" value="Unassembled WGS sequence"/>
</dbReference>
<comment type="caution">
    <text evidence="1">The sequence shown here is derived from an EMBL/GenBank/DDBJ whole genome shotgun (WGS) entry which is preliminary data.</text>
</comment>
<name>A0ABR3M1P7_9TELE</name>
<dbReference type="EMBL" id="JAYMGO010000016">
    <property type="protein sequence ID" value="KAL1259043.1"/>
    <property type="molecule type" value="Genomic_DNA"/>
</dbReference>
<keyword evidence="2" id="KW-1185">Reference proteome</keyword>
<sequence>MVGRASMSGDGWVPVRVINPLGKPITLKRNSKIADVFPVLAVEDLATHSDRNTSEMVSVQSQSTVGGVISDEESCPAFELRELLQELNLGDLDIDSFEVSPYWKSQLVQLIKRHEDVFSKHKLDCGKANGFVHHIHLSDD</sequence>
<gene>
    <name evidence="1" type="ORF">QQF64_009620</name>
</gene>
<protein>
    <submittedName>
        <fullName evidence="1">Uncharacterized protein</fullName>
    </submittedName>
</protein>
<evidence type="ECO:0000313" key="2">
    <source>
        <dbReference type="Proteomes" id="UP001558613"/>
    </source>
</evidence>
<proteinExistence type="predicted"/>
<accession>A0ABR3M1P7</accession>
<evidence type="ECO:0000313" key="1">
    <source>
        <dbReference type="EMBL" id="KAL1259043.1"/>
    </source>
</evidence>